<organism evidence="1 2">
    <name type="scientific">Fusarium flagelliforme</name>
    <dbReference type="NCBI Taxonomy" id="2675880"/>
    <lineage>
        <taxon>Eukaryota</taxon>
        <taxon>Fungi</taxon>
        <taxon>Dikarya</taxon>
        <taxon>Ascomycota</taxon>
        <taxon>Pezizomycotina</taxon>
        <taxon>Sordariomycetes</taxon>
        <taxon>Hypocreomycetidae</taxon>
        <taxon>Hypocreales</taxon>
        <taxon>Nectriaceae</taxon>
        <taxon>Fusarium</taxon>
        <taxon>Fusarium incarnatum-equiseti species complex</taxon>
    </lineage>
</organism>
<dbReference type="AlphaFoldDB" id="A0A395MPU7"/>
<name>A0A395MPU7_9HYPO</name>
<comment type="caution">
    <text evidence="1">The sequence shown here is derived from an EMBL/GenBank/DDBJ whole genome shotgun (WGS) entry which is preliminary data.</text>
</comment>
<evidence type="ECO:0000313" key="1">
    <source>
        <dbReference type="EMBL" id="RFN49974.1"/>
    </source>
</evidence>
<sequence>MGQLKLTLRQRAALAAANSQAATASQLTPPTSDVNMDGVETHPHQVCLLFLFSSTLDCTSLGASSYPHENRKAFSCVDDASLSISKPSLDLQLERLPDARSQTLDIARLGAQKYTLDQAATSFEIMQIKTQLEKYGEDIAENEAMVTNTGNKVERLEGDIEAVDKATGNRFLDEEILRQKLSDQVEDSLDEFYEFKKEMDKK</sequence>
<dbReference type="Proteomes" id="UP000265631">
    <property type="component" value="Unassembled WGS sequence"/>
</dbReference>
<protein>
    <submittedName>
        <fullName evidence="1">Uncharacterized protein</fullName>
    </submittedName>
</protein>
<accession>A0A395MPU7</accession>
<dbReference type="EMBL" id="PXXK01000155">
    <property type="protein sequence ID" value="RFN49974.1"/>
    <property type="molecule type" value="Genomic_DNA"/>
</dbReference>
<proteinExistence type="predicted"/>
<gene>
    <name evidence="1" type="ORF">FIE12Z_5772</name>
</gene>
<evidence type="ECO:0000313" key="2">
    <source>
        <dbReference type="Proteomes" id="UP000265631"/>
    </source>
</evidence>
<keyword evidence="2" id="KW-1185">Reference proteome</keyword>
<reference evidence="1 2" key="1">
    <citation type="journal article" date="2018" name="PLoS Pathog.">
        <title>Evolution of structural diversity of trichothecenes, a family of toxins produced by plant pathogenic and entomopathogenic fungi.</title>
        <authorList>
            <person name="Proctor R.H."/>
            <person name="McCormick S.P."/>
            <person name="Kim H.S."/>
            <person name="Cardoza R.E."/>
            <person name="Stanley A.M."/>
            <person name="Lindo L."/>
            <person name="Kelly A."/>
            <person name="Brown D.W."/>
            <person name="Lee T."/>
            <person name="Vaughan M.M."/>
            <person name="Alexander N.J."/>
            <person name="Busman M."/>
            <person name="Gutierrez S."/>
        </authorList>
    </citation>
    <scope>NUCLEOTIDE SEQUENCE [LARGE SCALE GENOMIC DNA]</scope>
    <source>
        <strain evidence="1 2">NRRL 13405</strain>
    </source>
</reference>